<keyword evidence="2" id="KW-1185">Reference proteome</keyword>
<gene>
    <name evidence="1" type="ORF">CVT26_002403</name>
</gene>
<dbReference type="Proteomes" id="UP000284706">
    <property type="component" value="Unassembled WGS sequence"/>
</dbReference>
<protein>
    <submittedName>
        <fullName evidence="1">Uncharacterized protein</fullName>
    </submittedName>
</protein>
<comment type="caution">
    <text evidence="1">The sequence shown here is derived from an EMBL/GenBank/DDBJ whole genome shotgun (WGS) entry which is preliminary data.</text>
</comment>
<accession>A0A409Y3I2</accession>
<evidence type="ECO:0000313" key="2">
    <source>
        <dbReference type="Proteomes" id="UP000284706"/>
    </source>
</evidence>
<name>A0A409Y3I2_9AGAR</name>
<evidence type="ECO:0000313" key="1">
    <source>
        <dbReference type="EMBL" id="PPQ97604.1"/>
    </source>
</evidence>
<proteinExistence type="predicted"/>
<dbReference type="EMBL" id="NHYE01001222">
    <property type="protein sequence ID" value="PPQ97604.1"/>
    <property type="molecule type" value="Genomic_DNA"/>
</dbReference>
<dbReference type="InParanoid" id="A0A409Y3I2"/>
<dbReference type="AlphaFoldDB" id="A0A409Y3I2"/>
<organism evidence="1 2">
    <name type="scientific">Gymnopilus dilepis</name>
    <dbReference type="NCBI Taxonomy" id="231916"/>
    <lineage>
        <taxon>Eukaryota</taxon>
        <taxon>Fungi</taxon>
        <taxon>Dikarya</taxon>
        <taxon>Basidiomycota</taxon>
        <taxon>Agaricomycotina</taxon>
        <taxon>Agaricomycetes</taxon>
        <taxon>Agaricomycetidae</taxon>
        <taxon>Agaricales</taxon>
        <taxon>Agaricineae</taxon>
        <taxon>Hymenogastraceae</taxon>
        <taxon>Gymnopilus</taxon>
    </lineage>
</organism>
<sequence>MASPYVAPATTMKYQILVGQEVITVTAEERDRMGDADDEMMVVKERGWPTTSASRTQNTEFAGRSTLADLADLAS</sequence>
<reference evidence="1 2" key="1">
    <citation type="journal article" date="2018" name="Evol. Lett.">
        <title>Horizontal gene cluster transfer increased hallucinogenic mushroom diversity.</title>
        <authorList>
            <person name="Reynolds H.T."/>
            <person name="Vijayakumar V."/>
            <person name="Gluck-Thaler E."/>
            <person name="Korotkin H.B."/>
            <person name="Matheny P.B."/>
            <person name="Slot J.C."/>
        </authorList>
    </citation>
    <scope>NUCLEOTIDE SEQUENCE [LARGE SCALE GENOMIC DNA]</scope>
    <source>
        <strain evidence="1 2">SRW20</strain>
    </source>
</reference>